<keyword evidence="4" id="KW-0723">Serine/threonine-protein kinase</keyword>
<evidence type="ECO:0000256" key="4">
    <source>
        <dbReference type="ARBA" id="ARBA00022527"/>
    </source>
</evidence>
<feature type="chain" id="PRO_5043587214" description="non-specific serine/threonine protein kinase" evidence="21">
    <location>
        <begin position="20"/>
        <end position="1304"/>
    </location>
</feature>
<dbReference type="GO" id="GO:1990604">
    <property type="term" value="C:IRE1-TRAF2-ASK1 complex"/>
    <property type="evidence" value="ECO:0007669"/>
    <property type="project" value="TreeGrafter"/>
</dbReference>
<feature type="region of interest" description="Disordered" evidence="19">
    <location>
        <begin position="1212"/>
        <end position="1304"/>
    </location>
</feature>
<evidence type="ECO:0000256" key="15">
    <source>
        <dbReference type="ARBA" id="ARBA00023136"/>
    </source>
</evidence>
<dbReference type="Pfam" id="PF00069">
    <property type="entry name" value="Pkinase"/>
    <property type="match status" value="1"/>
</dbReference>
<dbReference type="GO" id="GO:0010468">
    <property type="term" value="P:regulation of gene expression"/>
    <property type="evidence" value="ECO:0007669"/>
    <property type="project" value="UniProtKB-ARBA"/>
</dbReference>
<keyword evidence="10 24" id="KW-0418">Kinase</keyword>
<dbReference type="SMART" id="SM00580">
    <property type="entry name" value="PUG"/>
    <property type="match status" value="1"/>
</dbReference>
<dbReference type="FunFam" id="3.30.200.20:FF:000077">
    <property type="entry name" value="Putative Serine/threonine-protein kinase/endoribonuclease IRE1"/>
    <property type="match status" value="1"/>
</dbReference>
<evidence type="ECO:0000256" key="16">
    <source>
        <dbReference type="ARBA" id="ARBA00023268"/>
    </source>
</evidence>
<keyword evidence="13" id="KW-0067">ATP-binding</keyword>
<evidence type="ECO:0000256" key="19">
    <source>
        <dbReference type="SAM" id="MobiDB-lite"/>
    </source>
</evidence>
<dbReference type="GO" id="GO:0051082">
    <property type="term" value="F:unfolded protein binding"/>
    <property type="evidence" value="ECO:0007669"/>
    <property type="project" value="TreeGrafter"/>
</dbReference>
<reference evidence="24 25" key="1">
    <citation type="journal article" date="2024" name="BMC Genomics">
        <title>De novo assembly and annotation of Popillia japonica's genome with initial clues to its potential as an invasive pest.</title>
        <authorList>
            <person name="Cucini C."/>
            <person name="Boschi S."/>
            <person name="Funari R."/>
            <person name="Cardaioli E."/>
            <person name="Iannotti N."/>
            <person name="Marturano G."/>
            <person name="Paoli F."/>
            <person name="Bruttini M."/>
            <person name="Carapelli A."/>
            <person name="Frati F."/>
            <person name="Nardi F."/>
        </authorList>
    </citation>
    <scope>NUCLEOTIDE SEQUENCE [LARGE SCALE GENOMIC DNA]</scope>
    <source>
        <strain evidence="24">DMR45628</strain>
    </source>
</reference>
<evidence type="ECO:0000256" key="8">
    <source>
        <dbReference type="ARBA" id="ARBA00022729"/>
    </source>
</evidence>
<keyword evidence="9" id="KW-0547">Nucleotide-binding</keyword>
<evidence type="ECO:0000256" key="1">
    <source>
        <dbReference type="ARBA" id="ARBA00001946"/>
    </source>
</evidence>
<dbReference type="Gene3D" id="2.130.10.10">
    <property type="entry name" value="YVTN repeat-like/Quinoprotein amine dehydrogenase"/>
    <property type="match status" value="1"/>
</dbReference>
<keyword evidence="8 21" id="KW-0732">Signal</keyword>
<dbReference type="GO" id="GO:0004521">
    <property type="term" value="F:RNA endonuclease activity"/>
    <property type="evidence" value="ECO:0007669"/>
    <property type="project" value="InterPro"/>
</dbReference>
<dbReference type="InterPro" id="IPR011009">
    <property type="entry name" value="Kinase-like_dom_sf"/>
</dbReference>
<dbReference type="InterPro" id="IPR010513">
    <property type="entry name" value="KEN_dom"/>
</dbReference>
<dbReference type="InterPro" id="IPR008271">
    <property type="entry name" value="Ser/Thr_kinase_AS"/>
</dbReference>
<dbReference type="GO" id="GO:0004674">
    <property type="term" value="F:protein serine/threonine kinase activity"/>
    <property type="evidence" value="ECO:0007669"/>
    <property type="project" value="UniProtKB-KW"/>
</dbReference>
<keyword evidence="14 20" id="KW-1133">Transmembrane helix</keyword>
<keyword evidence="5" id="KW-0597">Phosphoprotein</keyword>
<comment type="cofactor">
    <cofactor evidence="1">
        <name>Mg(2+)</name>
        <dbReference type="ChEBI" id="CHEBI:18420"/>
    </cofactor>
</comment>
<feature type="transmembrane region" description="Helical" evidence="20">
    <location>
        <begin position="463"/>
        <end position="482"/>
    </location>
</feature>
<evidence type="ECO:0000256" key="21">
    <source>
        <dbReference type="SAM" id="SignalP"/>
    </source>
</evidence>
<dbReference type="PROSITE" id="PS00108">
    <property type="entry name" value="PROTEIN_KINASE_ST"/>
    <property type="match status" value="1"/>
</dbReference>
<keyword evidence="15 20" id="KW-0472">Membrane</keyword>
<evidence type="ECO:0000256" key="2">
    <source>
        <dbReference type="ARBA" id="ARBA00004115"/>
    </source>
</evidence>
<dbReference type="Pfam" id="PF13360">
    <property type="entry name" value="PQQ_2"/>
    <property type="match status" value="1"/>
</dbReference>
<keyword evidence="25" id="KW-1185">Reference proteome</keyword>
<dbReference type="SUPFAM" id="SSF56112">
    <property type="entry name" value="Protein kinase-like (PK-like)"/>
    <property type="match status" value="1"/>
</dbReference>
<keyword evidence="6" id="KW-0808">Transferase</keyword>
<feature type="compositionally biased region" description="Basic and acidic residues" evidence="19">
    <location>
        <begin position="1212"/>
        <end position="1246"/>
    </location>
</feature>
<feature type="compositionally biased region" description="Basic and acidic residues" evidence="19">
    <location>
        <begin position="1259"/>
        <end position="1276"/>
    </location>
</feature>
<feature type="domain" description="KEN" evidence="23">
    <location>
        <begin position="1053"/>
        <end position="1181"/>
    </location>
</feature>
<name>A0AAW1L4T0_POPJA</name>
<dbReference type="Proteomes" id="UP001458880">
    <property type="component" value="Unassembled WGS sequence"/>
</dbReference>
<evidence type="ECO:0000256" key="10">
    <source>
        <dbReference type="ARBA" id="ARBA00022777"/>
    </source>
</evidence>
<dbReference type="Gene3D" id="1.10.510.10">
    <property type="entry name" value="Transferase(Phosphotransferase) domain 1"/>
    <property type="match status" value="1"/>
</dbReference>
<dbReference type="InterPro" id="IPR011047">
    <property type="entry name" value="Quinoprotein_ADH-like_sf"/>
</dbReference>
<dbReference type="InterPro" id="IPR002372">
    <property type="entry name" value="PQQ_rpt_dom"/>
</dbReference>
<keyword evidence="7 20" id="KW-0812">Transmembrane</keyword>
<keyword evidence="11" id="KW-0378">Hydrolase</keyword>
<evidence type="ECO:0000256" key="18">
    <source>
        <dbReference type="ARBA" id="ARBA00048679"/>
    </source>
</evidence>
<evidence type="ECO:0000256" key="5">
    <source>
        <dbReference type="ARBA" id="ARBA00022553"/>
    </source>
</evidence>
<proteinExistence type="predicted"/>
<dbReference type="FunFam" id="1.20.1440.180:FF:000001">
    <property type="entry name" value="Serine/threonine-protein kinase/endoribonuclease IRE1"/>
    <property type="match status" value="1"/>
</dbReference>
<comment type="catalytic activity">
    <reaction evidence="18">
        <text>L-seryl-[protein] + ATP = O-phospho-L-seryl-[protein] + ADP + H(+)</text>
        <dbReference type="Rhea" id="RHEA:17989"/>
        <dbReference type="Rhea" id="RHEA-COMP:9863"/>
        <dbReference type="Rhea" id="RHEA-COMP:11604"/>
        <dbReference type="ChEBI" id="CHEBI:15378"/>
        <dbReference type="ChEBI" id="CHEBI:29999"/>
        <dbReference type="ChEBI" id="CHEBI:30616"/>
        <dbReference type="ChEBI" id="CHEBI:83421"/>
        <dbReference type="ChEBI" id="CHEBI:456216"/>
        <dbReference type="EC" id="2.7.11.1"/>
    </reaction>
</comment>
<evidence type="ECO:0000256" key="9">
    <source>
        <dbReference type="ARBA" id="ARBA00022741"/>
    </source>
</evidence>
<comment type="caution">
    <text evidence="24">The sequence shown here is derived from an EMBL/GenBank/DDBJ whole genome shotgun (WGS) entry which is preliminary data.</text>
</comment>
<dbReference type="Gene3D" id="1.20.1440.180">
    <property type="entry name" value="KEN domain"/>
    <property type="match status" value="1"/>
</dbReference>
<evidence type="ECO:0000313" key="24">
    <source>
        <dbReference type="EMBL" id="KAK9728430.1"/>
    </source>
</evidence>
<dbReference type="SMART" id="SM00220">
    <property type="entry name" value="S_TKc"/>
    <property type="match status" value="1"/>
</dbReference>
<evidence type="ECO:0000256" key="7">
    <source>
        <dbReference type="ARBA" id="ARBA00022692"/>
    </source>
</evidence>
<dbReference type="CDD" id="cd13982">
    <property type="entry name" value="STKc_IRE1"/>
    <property type="match status" value="1"/>
</dbReference>
<feature type="transmembrane region" description="Helical" evidence="20">
    <location>
        <begin position="725"/>
        <end position="744"/>
    </location>
</feature>
<dbReference type="InterPro" id="IPR038357">
    <property type="entry name" value="KEN_sf"/>
</dbReference>
<dbReference type="Pfam" id="PF06479">
    <property type="entry name" value="Ribonuc_2-5A"/>
    <property type="match status" value="1"/>
</dbReference>
<dbReference type="SUPFAM" id="SSF50998">
    <property type="entry name" value="Quinoprotein alcohol dehydrogenase-like"/>
    <property type="match status" value="1"/>
</dbReference>
<dbReference type="InterPro" id="IPR000719">
    <property type="entry name" value="Prot_kinase_dom"/>
</dbReference>
<dbReference type="CDD" id="cd10422">
    <property type="entry name" value="RNase_Ire1"/>
    <property type="match status" value="1"/>
</dbReference>
<dbReference type="GO" id="GO:0080090">
    <property type="term" value="P:regulation of primary metabolic process"/>
    <property type="evidence" value="ECO:0007669"/>
    <property type="project" value="UniProtKB-ARBA"/>
</dbReference>
<sequence length="1304" mass="148177">MRVIFLICTVLAQSSVVSQQNEVKSTELAQESNDRLLLFSTLDGNLHALEQQTGKMRWKINDRPVVQVPVNTTDAIVPLFLPDPRDGSLYLLGNNREPLKKLPFTIPQLVASSPCRSTDGILYTGKKKDTWFILDPTTGHRQHVLSWDNVGSTCPVNNPDAVYVGRTLYSIMMVDSRNGNRKWNISFYDYSASPMSMEMVQRYNLVHFTSSSTGKLITLDRRKGDLLWEVDLGSPIVAAYILDPNGLISLPFTGLANNTLTHLTTHLLTHRNQPFVTQPSHMKLYPTLYIGEHLHGLYALPSLVDQNLVKITISEVGPLLLEGPESSESPRAYPEYKIAGHNYNVHEGFYNIDPSLFPNIPNNANFTIVFIGHYNIPEYSSTKLLISGNTNNHLKMITDASAGNSPVNPNSKDEHLHISIGIQTDKENETRTQEQRKMNGLLLLLNGTYEGIKEWVNQQENKGLKLILIILVGCVIAMFWYLQMQVREFQQWSQNGSRTSQTSTTERNGGVTSVAEELPDGLVRVGKIVFDPEDLLGKGCEGTFVYSPTLYIGEHLHGLYALPSLVDQNLVKITISEVGPLLLEGPESSESPRAYPEYKIAGHNYNVHEGFYNIDPSLFPNIPNNANFTIVFIGHYNIPEYSSTKLLISGNTNNHLKMITDASAGNSPVNPNSKDEHLQISIGIQTDKENETRTQEQRKMNGLLLLLNGTYEGIKEWVNQQENKGLKLILIILVGCVIAMFWYLQMQVREFQQWSQNGSRTSQTSTTERNGGVTSVAEELPDGLVRVGKIVFDPEDLLGKGCEGTFVYRGEFDQRKVAVKRLLPECFNFADREVALLRESDAHPNVVRYYCTEQDRMFRYIALELCQATLHDYIQGKCNRNAITSLEILRQATSGLGHLHSLDIVHRDIKPQNVLLSVPDAKGMVRAMISDFGLCKKLQVGRVSFSRRSGITGTDGWIAPEMLDNHERTTYAVDLFSLGCLYYYVLSEGNHPFGDPLRRQANILSGDSYLEDLNAEQWQIAIQKPLINALISSEPTLRPPCNAVLSHPMFWNTTTILAFLQDVSDRVEKSEMDDVVLRKLEENTENVVKKDWRYHIDDEVASDLRKYRSYRGESVRDLLRALRNKKHHYRELTPEAQQILGDIPDSFVNYWTSRFPLLLLHSWHAMQCVANEKPFTHYYPAGYRYSLEYGVDNVIELEDWDISGKNLLMKESPRRNEKRRDIKFRTPHKDRSNAINRDLRKARYDHLTGNQKVGLYRNLRRESNDDSQRNEYKKEQGATNRSTTKSRKPNKVPEEPLIWSVNLN</sequence>
<evidence type="ECO:0000256" key="3">
    <source>
        <dbReference type="ARBA" id="ARBA00012513"/>
    </source>
</evidence>
<evidence type="ECO:0000256" key="20">
    <source>
        <dbReference type="SAM" id="Phobius"/>
    </source>
</evidence>
<dbReference type="GO" id="GO:0006397">
    <property type="term" value="P:mRNA processing"/>
    <property type="evidence" value="ECO:0007669"/>
    <property type="project" value="InterPro"/>
</dbReference>
<dbReference type="GO" id="GO:0005524">
    <property type="term" value="F:ATP binding"/>
    <property type="evidence" value="ECO:0007669"/>
    <property type="project" value="UniProtKB-KW"/>
</dbReference>
<keyword evidence="12" id="KW-0256">Endoplasmic reticulum</keyword>
<evidence type="ECO:0000256" key="6">
    <source>
        <dbReference type="ARBA" id="ARBA00022679"/>
    </source>
</evidence>
<dbReference type="InterPro" id="IPR018391">
    <property type="entry name" value="PQQ_b-propeller_rpt"/>
</dbReference>
<protein>
    <recommendedName>
        <fullName evidence="3">non-specific serine/threonine protein kinase</fullName>
        <ecNumber evidence="3">2.7.11.1</ecNumber>
    </recommendedName>
</protein>
<dbReference type="EMBL" id="JASPKY010000170">
    <property type="protein sequence ID" value="KAK9728430.1"/>
    <property type="molecule type" value="Genomic_DNA"/>
</dbReference>
<evidence type="ECO:0000256" key="14">
    <source>
        <dbReference type="ARBA" id="ARBA00022989"/>
    </source>
</evidence>
<keyword evidence="16" id="KW-0511">Multifunctional enzyme</keyword>
<evidence type="ECO:0000256" key="17">
    <source>
        <dbReference type="ARBA" id="ARBA00047899"/>
    </source>
</evidence>
<dbReference type="GO" id="GO:0070059">
    <property type="term" value="P:intrinsic apoptotic signaling pathway in response to endoplasmic reticulum stress"/>
    <property type="evidence" value="ECO:0007669"/>
    <property type="project" value="TreeGrafter"/>
</dbReference>
<feature type="domain" description="Protein kinase" evidence="22">
    <location>
        <begin position="792"/>
        <end position="1050"/>
    </location>
</feature>
<dbReference type="GO" id="GO:0016787">
    <property type="term" value="F:hydrolase activity"/>
    <property type="evidence" value="ECO:0007669"/>
    <property type="project" value="UniProtKB-KW"/>
</dbReference>
<evidence type="ECO:0000259" key="23">
    <source>
        <dbReference type="PROSITE" id="PS51392"/>
    </source>
</evidence>
<dbReference type="SMART" id="SM00564">
    <property type="entry name" value="PQQ"/>
    <property type="match status" value="5"/>
</dbReference>
<evidence type="ECO:0000256" key="13">
    <source>
        <dbReference type="ARBA" id="ARBA00022840"/>
    </source>
</evidence>
<evidence type="ECO:0000256" key="11">
    <source>
        <dbReference type="ARBA" id="ARBA00022801"/>
    </source>
</evidence>
<evidence type="ECO:0000313" key="25">
    <source>
        <dbReference type="Proteomes" id="UP001458880"/>
    </source>
</evidence>
<dbReference type="Gene3D" id="3.30.200.20">
    <property type="entry name" value="Phosphorylase Kinase, domain 1"/>
    <property type="match status" value="1"/>
</dbReference>
<dbReference type="GO" id="GO:0036498">
    <property type="term" value="P:IRE1-mediated unfolded protein response"/>
    <property type="evidence" value="ECO:0007669"/>
    <property type="project" value="TreeGrafter"/>
</dbReference>
<accession>A0AAW1L4T0</accession>
<dbReference type="PROSITE" id="PS51392">
    <property type="entry name" value="KEN"/>
    <property type="match status" value="1"/>
</dbReference>
<dbReference type="CDD" id="cd09769">
    <property type="entry name" value="Luminal_IRE1"/>
    <property type="match status" value="1"/>
</dbReference>
<dbReference type="InterPro" id="IPR015943">
    <property type="entry name" value="WD40/YVTN_repeat-like_dom_sf"/>
</dbReference>
<dbReference type="PROSITE" id="PS50011">
    <property type="entry name" value="PROTEIN_KINASE_DOM"/>
    <property type="match status" value="1"/>
</dbReference>
<dbReference type="InterPro" id="IPR045133">
    <property type="entry name" value="IRE1/2-like"/>
</dbReference>
<comment type="subcellular location">
    <subcellularLocation>
        <location evidence="2">Endoplasmic reticulum membrane</location>
        <topology evidence="2">Single-pass type I membrane protein</topology>
    </subcellularLocation>
</comment>
<comment type="catalytic activity">
    <reaction evidence="17">
        <text>L-threonyl-[protein] + ATP = O-phospho-L-threonyl-[protein] + ADP + H(+)</text>
        <dbReference type="Rhea" id="RHEA:46608"/>
        <dbReference type="Rhea" id="RHEA-COMP:11060"/>
        <dbReference type="Rhea" id="RHEA-COMP:11605"/>
        <dbReference type="ChEBI" id="CHEBI:15378"/>
        <dbReference type="ChEBI" id="CHEBI:30013"/>
        <dbReference type="ChEBI" id="CHEBI:30616"/>
        <dbReference type="ChEBI" id="CHEBI:61977"/>
        <dbReference type="ChEBI" id="CHEBI:456216"/>
        <dbReference type="EC" id="2.7.11.1"/>
    </reaction>
</comment>
<dbReference type="PANTHER" id="PTHR13954">
    <property type="entry name" value="IRE1-RELATED"/>
    <property type="match status" value="1"/>
</dbReference>
<evidence type="ECO:0000259" key="22">
    <source>
        <dbReference type="PROSITE" id="PS50011"/>
    </source>
</evidence>
<feature type="signal peptide" evidence="21">
    <location>
        <begin position="1"/>
        <end position="19"/>
    </location>
</feature>
<dbReference type="PANTHER" id="PTHR13954:SF6">
    <property type="entry name" value="NON-SPECIFIC SERINE_THREONINE PROTEIN KINASE"/>
    <property type="match status" value="1"/>
</dbReference>
<evidence type="ECO:0000256" key="12">
    <source>
        <dbReference type="ARBA" id="ARBA00022824"/>
    </source>
</evidence>
<organism evidence="24 25">
    <name type="scientific">Popillia japonica</name>
    <name type="common">Japanese beetle</name>
    <dbReference type="NCBI Taxonomy" id="7064"/>
    <lineage>
        <taxon>Eukaryota</taxon>
        <taxon>Metazoa</taxon>
        <taxon>Ecdysozoa</taxon>
        <taxon>Arthropoda</taxon>
        <taxon>Hexapoda</taxon>
        <taxon>Insecta</taxon>
        <taxon>Pterygota</taxon>
        <taxon>Neoptera</taxon>
        <taxon>Endopterygota</taxon>
        <taxon>Coleoptera</taxon>
        <taxon>Polyphaga</taxon>
        <taxon>Scarabaeiformia</taxon>
        <taxon>Scarabaeidae</taxon>
        <taxon>Rutelinae</taxon>
        <taxon>Popillia</taxon>
    </lineage>
</organism>
<gene>
    <name evidence="24" type="ORF">QE152_g17974</name>
</gene>
<dbReference type="EC" id="2.7.11.1" evidence="3"/>